<feature type="region of interest" description="Disordered" evidence="2">
    <location>
        <begin position="1"/>
        <end position="22"/>
    </location>
</feature>
<accession>A0A1R3KN42</accession>
<dbReference type="AlphaFoldDB" id="A0A1R3KN42"/>
<dbReference type="STRING" id="93759.A0A1R3KN42"/>
<proteinExistence type="predicted"/>
<evidence type="ECO:0000256" key="2">
    <source>
        <dbReference type="SAM" id="MobiDB-lite"/>
    </source>
</evidence>
<feature type="coiled-coil region" evidence="1">
    <location>
        <begin position="137"/>
        <end position="164"/>
    </location>
</feature>
<evidence type="ECO:0000313" key="3">
    <source>
        <dbReference type="EMBL" id="OMP08479.1"/>
    </source>
</evidence>
<feature type="region of interest" description="Disordered" evidence="2">
    <location>
        <begin position="234"/>
        <end position="257"/>
    </location>
</feature>
<dbReference type="Proteomes" id="UP000187203">
    <property type="component" value="Unassembled WGS sequence"/>
</dbReference>
<dbReference type="OrthoDB" id="778454at2759"/>
<gene>
    <name evidence="3" type="ORF">COLO4_06436</name>
</gene>
<sequence length="348" mass="39438">MAANTQQFVSREDYSREDNTRRINEVSTHSTSLEQQLQETNQQVAALTDLFNANFSSVPKICGICKQGHYTDKCPSLKHTVQEVNAVGMQGAYQRKPEPYWRVKQPSQQYGNQGNYQGRPMNYQRPSFQQSSQAIEMQQLREAMEMMRKQISQLASDMSELKTQGQQRIPSQPKVPPKENCTCWSYALRVVPSADEHASVGVPLPTIPLPIAAPPIVSSSTVSVPLDVRCQELDVDGRHPESKEDSDPPKLNSDNHHPKVMDGFDIIRISSIDPFWPTEENERSFNMSLFQPTPTMNYIPWIDVFLQGRPSHQCRPCRCVGHQDQLDLCSLAIVHLGVITMKLMAQRD</sequence>
<name>A0A1R3KN42_9ROSI</name>
<reference evidence="4" key="1">
    <citation type="submission" date="2013-09" db="EMBL/GenBank/DDBJ databases">
        <title>Corchorus olitorius genome sequencing.</title>
        <authorList>
            <person name="Alam M."/>
            <person name="Haque M.S."/>
            <person name="Islam M.S."/>
            <person name="Emdad E.M."/>
            <person name="Islam M.M."/>
            <person name="Ahmed B."/>
            <person name="Halim A."/>
            <person name="Hossen Q.M.M."/>
            <person name="Hossain M.Z."/>
            <person name="Ahmed R."/>
            <person name="Khan M.M."/>
            <person name="Islam R."/>
            <person name="Rashid M.M."/>
            <person name="Khan S.A."/>
            <person name="Rahman M.S."/>
            <person name="Alam M."/>
            <person name="Yahiya A.S."/>
            <person name="Khan M.S."/>
            <person name="Azam M.S."/>
            <person name="Haque T."/>
            <person name="Lashkar M.Z.H."/>
            <person name="Akhand A.I."/>
            <person name="Morshed G."/>
            <person name="Roy S."/>
            <person name="Uddin K.S."/>
            <person name="Rabeya T."/>
            <person name="Hossain A.S."/>
            <person name="Chowdhury A."/>
            <person name="Snigdha A.R."/>
            <person name="Mortoza M.S."/>
            <person name="Matin S.A."/>
            <person name="Hoque S.M.E."/>
            <person name="Islam M.K."/>
            <person name="Roy D.K."/>
            <person name="Haider R."/>
            <person name="Moosa M.M."/>
            <person name="Elias S.M."/>
            <person name="Hasan A.M."/>
            <person name="Jahan S."/>
            <person name="Shafiuddin M."/>
            <person name="Mahmood N."/>
            <person name="Shommy N.S."/>
        </authorList>
    </citation>
    <scope>NUCLEOTIDE SEQUENCE [LARGE SCALE GENOMIC DNA]</scope>
    <source>
        <strain evidence="4">cv. O-4</strain>
    </source>
</reference>
<comment type="caution">
    <text evidence="3">The sequence shown here is derived from an EMBL/GenBank/DDBJ whole genome shotgun (WGS) entry which is preliminary data.</text>
</comment>
<evidence type="ECO:0008006" key="5">
    <source>
        <dbReference type="Google" id="ProtNLM"/>
    </source>
</evidence>
<dbReference type="EMBL" id="AWUE01012701">
    <property type="protein sequence ID" value="OMP08479.1"/>
    <property type="molecule type" value="Genomic_DNA"/>
</dbReference>
<organism evidence="3 4">
    <name type="scientific">Corchorus olitorius</name>
    <dbReference type="NCBI Taxonomy" id="93759"/>
    <lineage>
        <taxon>Eukaryota</taxon>
        <taxon>Viridiplantae</taxon>
        <taxon>Streptophyta</taxon>
        <taxon>Embryophyta</taxon>
        <taxon>Tracheophyta</taxon>
        <taxon>Spermatophyta</taxon>
        <taxon>Magnoliopsida</taxon>
        <taxon>eudicotyledons</taxon>
        <taxon>Gunneridae</taxon>
        <taxon>Pentapetalae</taxon>
        <taxon>rosids</taxon>
        <taxon>malvids</taxon>
        <taxon>Malvales</taxon>
        <taxon>Malvaceae</taxon>
        <taxon>Grewioideae</taxon>
        <taxon>Apeibeae</taxon>
        <taxon>Corchorus</taxon>
    </lineage>
</organism>
<feature type="compositionally biased region" description="Basic and acidic residues" evidence="2">
    <location>
        <begin position="10"/>
        <end position="22"/>
    </location>
</feature>
<feature type="coiled-coil region" evidence="1">
    <location>
        <begin position="23"/>
        <end position="50"/>
    </location>
</feature>
<evidence type="ECO:0000313" key="4">
    <source>
        <dbReference type="Proteomes" id="UP000187203"/>
    </source>
</evidence>
<evidence type="ECO:0000256" key="1">
    <source>
        <dbReference type="SAM" id="Coils"/>
    </source>
</evidence>
<protein>
    <recommendedName>
        <fullName evidence="5">General substrate transporter (ISS)</fullName>
    </recommendedName>
</protein>
<keyword evidence="1" id="KW-0175">Coiled coil</keyword>
<keyword evidence="4" id="KW-1185">Reference proteome</keyword>